<gene>
    <name evidence="1" type="ORF">EJ02DRAFT_428776</name>
</gene>
<dbReference type="Proteomes" id="UP000800038">
    <property type="component" value="Unassembled WGS sequence"/>
</dbReference>
<reference evidence="1" key="1">
    <citation type="journal article" date="2020" name="Stud. Mycol.">
        <title>101 Dothideomycetes genomes: a test case for predicting lifestyles and emergence of pathogens.</title>
        <authorList>
            <person name="Haridas S."/>
            <person name="Albert R."/>
            <person name="Binder M."/>
            <person name="Bloem J."/>
            <person name="Labutti K."/>
            <person name="Salamov A."/>
            <person name="Andreopoulos B."/>
            <person name="Baker S."/>
            <person name="Barry K."/>
            <person name="Bills G."/>
            <person name="Bluhm B."/>
            <person name="Cannon C."/>
            <person name="Castanera R."/>
            <person name="Culley D."/>
            <person name="Daum C."/>
            <person name="Ezra D."/>
            <person name="Gonzalez J."/>
            <person name="Henrissat B."/>
            <person name="Kuo A."/>
            <person name="Liang C."/>
            <person name="Lipzen A."/>
            <person name="Lutzoni F."/>
            <person name="Magnuson J."/>
            <person name="Mondo S."/>
            <person name="Nolan M."/>
            <person name="Ohm R."/>
            <person name="Pangilinan J."/>
            <person name="Park H.-J."/>
            <person name="Ramirez L."/>
            <person name="Alfaro M."/>
            <person name="Sun H."/>
            <person name="Tritt A."/>
            <person name="Yoshinaga Y."/>
            <person name="Zwiers L.-H."/>
            <person name="Turgeon B."/>
            <person name="Goodwin S."/>
            <person name="Spatafora J."/>
            <person name="Crous P."/>
            <person name="Grigoriev I."/>
        </authorList>
    </citation>
    <scope>NUCLEOTIDE SEQUENCE</scope>
    <source>
        <strain evidence="1">CBS 161.51</strain>
    </source>
</reference>
<proteinExistence type="predicted"/>
<dbReference type="AlphaFoldDB" id="A0A6A5S5N7"/>
<dbReference type="EMBL" id="ML976320">
    <property type="protein sequence ID" value="KAF1935059.1"/>
    <property type="molecule type" value="Genomic_DNA"/>
</dbReference>
<sequence>MSDPNQKQSPLCLLVQQLQQELQNQHVEIQSLWSNLDALHIVVQILIQIVVQIVVQTVFQTVIQCYDPTQRAVLLHMSNQWERTKTDKRAVPHPH</sequence>
<keyword evidence="2" id="KW-1185">Reference proteome</keyword>
<organism evidence="1 2">
    <name type="scientific">Clathrospora elynae</name>
    <dbReference type="NCBI Taxonomy" id="706981"/>
    <lineage>
        <taxon>Eukaryota</taxon>
        <taxon>Fungi</taxon>
        <taxon>Dikarya</taxon>
        <taxon>Ascomycota</taxon>
        <taxon>Pezizomycotina</taxon>
        <taxon>Dothideomycetes</taxon>
        <taxon>Pleosporomycetidae</taxon>
        <taxon>Pleosporales</taxon>
        <taxon>Diademaceae</taxon>
        <taxon>Clathrospora</taxon>
    </lineage>
</organism>
<evidence type="ECO:0000313" key="2">
    <source>
        <dbReference type="Proteomes" id="UP000800038"/>
    </source>
</evidence>
<protein>
    <submittedName>
        <fullName evidence="1">Uncharacterized protein</fullName>
    </submittedName>
</protein>
<name>A0A6A5S5N7_9PLEO</name>
<evidence type="ECO:0000313" key="1">
    <source>
        <dbReference type="EMBL" id="KAF1935059.1"/>
    </source>
</evidence>
<accession>A0A6A5S5N7</accession>